<keyword evidence="4" id="KW-1185">Reference proteome</keyword>
<evidence type="ECO:0000313" key="4">
    <source>
        <dbReference type="Proteomes" id="UP001415857"/>
    </source>
</evidence>
<name>A0AAP0RTQ9_LIQFO</name>
<gene>
    <name evidence="3" type="ORF">L1049_023669</name>
</gene>
<accession>A0AAP0RTQ9</accession>
<feature type="region of interest" description="Disordered" evidence="1">
    <location>
        <begin position="7"/>
        <end position="33"/>
    </location>
</feature>
<keyword evidence="2" id="KW-1133">Transmembrane helix</keyword>
<feature type="transmembrane region" description="Helical" evidence="2">
    <location>
        <begin position="89"/>
        <end position="113"/>
    </location>
</feature>
<dbReference type="EMBL" id="JBBPBK010000005">
    <property type="protein sequence ID" value="KAK9284496.1"/>
    <property type="molecule type" value="Genomic_DNA"/>
</dbReference>
<dbReference type="GO" id="GO:0009507">
    <property type="term" value="C:chloroplast"/>
    <property type="evidence" value="ECO:0007669"/>
    <property type="project" value="TreeGrafter"/>
</dbReference>
<evidence type="ECO:0000256" key="2">
    <source>
        <dbReference type="SAM" id="Phobius"/>
    </source>
</evidence>
<comment type="caution">
    <text evidence="3">The sequence shown here is derived from an EMBL/GenBank/DDBJ whole genome shotgun (WGS) entry which is preliminary data.</text>
</comment>
<reference evidence="3 4" key="1">
    <citation type="journal article" date="2024" name="Plant J.">
        <title>Genome sequences and population genomics reveal climatic adaptation and genomic divergence between two closely related sweetgum species.</title>
        <authorList>
            <person name="Xu W.Q."/>
            <person name="Ren C.Q."/>
            <person name="Zhang X.Y."/>
            <person name="Comes H.P."/>
            <person name="Liu X.H."/>
            <person name="Li Y.G."/>
            <person name="Kettle C.J."/>
            <person name="Jalonen R."/>
            <person name="Gaisberger H."/>
            <person name="Ma Y.Z."/>
            <person name="Qiu Y.X."/>
        </authorList>
    </citation>
    <scope>NUCLEOTIDE SEQUENCE [LARGE SCALE GENOMIC DNA]</scope>
    <source>
        <tissue evidence="3">Leaves</tissue>
    </source>
</reference>
<dbReference type="AlphaFoldDB" id="A0AAP0RTQ9"/>
<evidence type="ECO:0000256" key="1">
    <source>
        <dbReference type="SAM" id="MobiDB-lite"/>
    </source>
</evidence>
<proteinExistence type="predicted"/>
<dbReference type="Proteomes" id="UP001415857">
    <property type="component" value="Unassembled WGS sequence"/>
</dbReference>
<keyword evidence="2" id="KW-0812">Transmembrane</keyword>
<keyword evidence="2" id="KW-0472">Membrane</keyword>
<dbReference type="PANTHER" id="PTHR36343:SF1">
    <property type="entry name" value="EXPRESSED PROTEIN"/>
    <property type="match status" value="1"/>
</dbReference>
<organism evidence="3 4">
    <name type="scientific">Liquidambar formosana</name>
    <name type="common">Formosan gum</name>
    <dbReference type="NCBI Taxonomy" id="63359"/>
    <lineage>
        <taxon>Eukaryota</taxon>
        <taxon>Viridiplantae</taxon>
        <taxon>Streptophyta</taxon>
        <taxon>Embryophyta</taxon>
        <taxon>Tracheophyta</taxon>
        <taxon>Spermatophyta</taxon>
        <taxon>Magnoliopsida</taxon>
        <taxon>eudicotyledons</taxon>
        <taxon>Gunneridae</taxon>
        <taxon>Pentapetalae</taxon>
        <taxon>Saxifragales</taxon>
        <taxon>Altingiaceae</taxon>
        <taxon>Liquidambar</taxon>
    </lineage>
</organism>
<protein>
    <submittedName>
        <fullName evidence="3">Uncharacterized protein</fullName>
    </submittedName>
</protein>
<dbReference type="PANTHER" id="PTHR36343">
    <property type="entry name" value="EXPRESSED PROTEIN"/>
    <property type="match status" value="1"/>
</dbReference>
<sequence>MAAKVALSSSLNTKFPSPHKPSSPSPITHTLSSPRTRVHHFKIHAKLGGGDGEIKQAGKKKFITREEEPEQYWQTAGERAGENPMTTPIPYIIIFGMSTPFVILAIAFANGWIKWQKTNWLNRSEVVIHVVASSPNAYSKTPKIKVRNNPTTAYALVAYSRGMCRWQWFVRGE</sequence>
<evidence type="ECO:0000313" key="3">
    <source>
        <dbReference type="EMBL" id="KAK9284496.1"/>
    </source>
</evidence>